<evidence type="ECO:0000313" key="2">
    <source>
        <dbReference type="EMBL" id="CAL2102915.1"/>
    </source>
</evidence>
<organism evidence="2 3">
    <name type="scientific">Tenacibaculum polynesiense</name>
    <dbReference type="NCBI Taxonomy" id="3137857"/>
    <lineage>
        <taxon>Bacteria</taxon>
        <taxon>Pseudomonadati</taxon>
        <taxon>Bacteroidota</taxon>
        <taxon>Flavobacteriia</taxon>
        <taxon>Flavobacteriales</taxon>
        <taxon>Flavobacteriaceae</taxon>
        <taxon>Tenacibaculum</taxon>
    </lineage>
</organism>
<evidence type="ECO:0000256" key="1">
    <source>
        <dbReference type="SAM" id="Phobius"/>
    </source>
</evidence>
<gene>
    <name evidence="2" type="ORF">T190423A01A_30029</name>
</gene>
<dbReference type="Proteomes" id="UP001497527">
    <property type="component" value="Unassembled WGS sequence"/>
</dbReference>
<dbReference type="EMBL" id="CAXJIO010000012">
    <property type="protein sequence ID" value="CAL2102915.1"/>
    <property type="molecule type" value="Genomic_DNA"/>
</dbReference>
<keyword evidence="3" id="KW-1185">Reference proteome</keyword>
<reference evidence="2 3" key="1">
    <citation type="submission" date="2024-05" db="EMBL/GenBank/DDBJ databases">
        <authorList>
            <person name="Duchaud E."/>
        </authorList>
    </citation>
    <scope>NUCLEOTIDE SEQUENCE [LARGE SCALE GENOMIC DNA]</scope>
    <source>
        <strain evidence="2">Ena-SAMPLE-TAB-13-05-2024-13:56:06:370-140308</strain>
    </source>
</reference>
<comment type="caution">
    <text evidence="2">The sequence shown here is derived from an EMBL/GenBank/DDBJ whole genome shotgun (WGS) entry which is preliminary data.</text>
</comment>
<dbReference type="RefSeq" id="WP_348716755.1">
    <property type="nucleotide sequence ID" value="NZ_CAXJIO010000012.1"/>
</dbReference>
<keyword evidence="1" id="KW-1133">Transmembrane helix</keyword>
<evidence type="ECO:0000313" key="3">
    <source>
        <dbReference type="Proteomes" id="UP001497527"/>
    </source>
</evidence>
<keyword evidence="1" id="KW-0472">Membrane</keyword>
<feature type="transmembrane region" description="Helical" evidence="1">
    <location>
        <begin position="45"/>
        <end position="65"/>
    </location>
</feature>
<keyword evidence="1" id="KW-0812">Transmembrane</keyword>
<name>A0ABM9PBF5_9FLAO</name>
<proteinExistence type="predicted"/>
<sequence>MSINNIDKEIVKRLKNREFTPSSSAWERLNTQLDEHKAKKKRKRFHLMSAASIVLLIGLTTFYFLKEDSVEIPEEIIVHTEANENMKSEELPSIKEMNGIEATVTNEEVIASVELTENVTGKVEKTIDKVNEEVKFDKLIVENVEIENTEMIAEEVKNVIPQTTKSQIEIREIKNKLVPANKASNLRIKVNSEDLLFAVTHTEEEVKEYYARHKVNREDVFKAIKLELRKSNLTVSPETILAEIERNIDDEEFKGNFMQKLKVKISDIAVAFTERNK</sequence>
<accession>A0ABM9PBF5</accession>
<protein>
    <submittedName>
        <fullName evidence="2">Uncharacterized protein</fullName>
    </submittedName>
</protein>